<evidence type="ECO:0000313" key="2">
    <source>
        <dbReference type="Proteomes" id="UP000766336"/>
    </source>
</evidence>
<reference evidence="1 2" key="1">
    <citation type="submission" date="2021-05" db="EMBL/GenBank/DDBJ databases">
        <title>Roseococcus sp. XZZS9, whole genome shotgun sequencing project.</title>
        <authorList>
            <person name="Zhao G."/>
            <person name="Shen L."/>
        </authorList>
    </citation>
    <scope>NUCLEOTIDE SEQUENCE [LARGE SCALE GENOMIC DNA]</scope>
    <source>
        <strain evidence="1 2">XZZS9</strain>
    </source>
</reference>
<dbReference type="Proteomes" id="UP000766336">
    <property type="component" value="Unassembled WGS sequence"/>
</dbReference>
<dbReference type="RefSeq" id="WP_213669148.1">
    <property type="nucleotide sequence ID" value="NZ_JAHCDA010000001.1"/>
</dbReference>
<name>A0ABS5QA51_9PROT</name>
<protein>
    <submittedName>
        <fullName evidence="1">Uncharacterized protein</fullName>
    </submittedName>
</protein>
<keyword evidence="2" id="KW-1185">Reference proteome</keyword>
<comment type="caution">
    <text evidence="1">The sequence shown here is derived from an EMBL/GenBank/DDBJ whole genome shotgun (WGS) entry which is preliminary data.</text>
</comment>
<accession>A0ABS5QA51</accession>
<organism evidence="1 2">
    <name type="scientific">Roseococcus pinisoli</name>
    <dbReference type="NCBI Taxonomy" id="2835040"/>
    <lineage>
        <taxon>Bacteria</taxon>
        <taxon>Pseudomonadati</taxon>
        <taxon>Pseudomonadota</taxon>
        <taxon>Alphaproteobacteria</taxon>
        <taxon>Acetobacterales</taxon>
        <taxon>Roseomonadaceae</taxon>
        <taxon>Roseococcus</taxon>
    </lineage>
</organism>
<sequence>MSKRIPVAWADRARLRLILPGEVVALYDGAAKLSPERYVLDERAGLILLMAEPAGAITAELREEAPVGRPTPPTTE</sequence>
<proteinExistence type="predicted"/>
<dbReference type="EMBL" id="JAHCDA010000001">
    <property type="protein sequence ID" value="MBS7810535.1"/>
    <property type="molecule type" value="Genomic_DNA"/>
</dbReference>
<evidence type="ECO:0000313" key="1">
    <source>
        <dbReference type="EMBL" id="MBS7810535.1"/>
    </source>
</evidence>
<gene>
    <name evidence="1" type="ORF">KHU32_06275</name>
</gene>